<proteinExistence type="inferred from homology"/>
<dbReference type="GO" id="GO:0005686">
    <property type="term" value="C:U2 snRNP"/>
    <property type="evidence" value="ECO:0007669"/>
    <property type="project" value="TreeGrafter"/>
</dbReference>
<dbReference type="AlphaFoldDB" id="A0A6G0TUH1"/>
<name>A0A6G0TUH1_APHGL</name>
<gene>
    <name evidence="8" type="ORF">AGLY_005432</name>
</gene>
<keyword evidence="4" id="KW-0694">RNA-binding</keyword>
<keyword evidence="9" id="KW-1185">Reference proteome</keyword>
<dbReference type="InterPro" id="IPR012677">
    <property type="entry name" value="Nucleotide-bd_a/b_plait_sf"/>
</dbReference>
<comment type="caution">
    <text evidence="8">The sequence shown here is derived from an EMBL/GenBank/DDBJ whole genome shotgun (WGS) entry which is preliminary data.</text>
</comment>
<evidence type="ECO:0000313" key="8">
    <source>
        <dbReference type="EMBL" id="KAE9538850.1"/>
    </source>
</evidence>
<dbReference type="GO" id="GO:0003723">
    <property type="term" value="F:RNA binding"/>
    <property type="evidence" value="ECO:0007669"/>
    <property type="project" value="UniProtKB-KW"/>
</dbReference>
<reference evidence="8 9" key="1">
    <citation type="submission" date="2019-08" db="EMBL/GenBank/DDBJ databases">
        <title>The genome of the soybean aphid Biotype 1, its phylome, world population structure and adaptation to the North American continent.</title>
        <authorList>
            <person name="Giordano R."/>
            <person name="Donthu R.K."/>
            <person name="Hernandez A.G."/>
            <person name="Wright C.L."/>
            <person name="Zimin A.V."/>
        </authorList>
    </citation>
    <scope>NUCLEOTIDE SEQUENCE [LARGE SCALE GENOMIC DNA]</scope>
    <source>
        <tissue evidence="8">Whole aphids</tissue>
    </source>
</reference>
<accession>A0A6G0TUH1</accession>
<dbReference type="GO" id="GO:0005684">
    <property type="term" value="C:U2-type spliceosomal complex"/>
    <property type="evidence" value="ECO:0007669"/>
    <property type="project" value="TreeGrafter"/>
</dbReference>
<comment type="similarity">
    <text evidence="1">Belongs to the HTATSF1 family.</text>
</comment>
<dbReference type="InterPro" id="IPR000504">
    <property type="entry name" value="RRM_dom"/>
</dbReference>
<evidence type="ECO:0000259" key="7">
    <source>
        <dbReference type="Pfam" id="PF00076"/>
    </source>
</evidence>
<dbReference type="OrthoDB" id="10258585at2759"/>
<dbReference type="EMBL" id="VYZN01000015">
    <property type="protein sequence ID" value="KAE9538850.1"/>
    <property type="molecule type" value="Genomic_DNA"/>
</dbReference>
<evidence type="ECO:0000256" key="1">
    <source>
        <dbReference type="ARBA" id="ARBA00007747"/>
    </source>
</evidence>
<dbReference type="Gene3D" id="3.30.70.330">
    <property type="match status" value="1"/>
</dbReference>
<dbReference type="PANTHER" id="PTHR15608">
    <property type="entry name" value="SPLICING FACTOR U2AF-ASSOCIATED PROTEIN 2"/>
    <property type="match status" value="1"/>
</dbReference>
<feature type="region of interest" description="Disordered" evidence="6">
    <location>
        <begin position="263"/>
        <end position="308"/>
    </location>
</feature>
<evidence type="ECO:0000256" key="6">
    <source>
        <dbReference type="SAM" id="MobiDB-lite"/>
    </source>
</evidence>
<protein>
    <recommendedName>
        <fullName evidence="7">RRM domain-containing protein</fullName>
    </recommendedName>
</protein>
<dbReference type="Pfam" id="PF00076">
    <property type="entry name" value="RRM_1"/>
    <property type="match status" value="1"/>
</dbReference>
<evidence type="ECO:0000256" key="5">
    <source>
        <dbReference type="ARBA" id="ARBA00023187"/>
    </source>
</evidence>
<dbReference type="InterPro" id="IPR034393">
    <property type="entry name" value="TatSF1-like"/>
</dbReference>
<dbReference type="CDD" id="cd12282">
    <property type="entry name" value="RRM2_TatSF1_like"/>
    <property type="match status" value="1"/>
</dbReference>
<dbReference type="Proteomes" id="UP000475862">
    <property type="component" value="Unassembled WGS sequence"/>
</dbReference>
<evidence type="ECO:0000313" key="9">
    <source>
        <dbReference type="Proteomes" id="UP000475862"/>
    </source>
</evidence>
<sequence length="308" mass="35893">MVNDCSGYSHIVYLEPNLPIYLVPDVQICTVQWQYVMYQLYSSQGRIKYLFNYNFRDLIGTPKVYNNYFNQSSVDILCMKESVDLALKLLDGYVFREKEIRVEKAKFTMRGEKYDPSLKPKKKKRKDKEKIKKIQEKLFDWRPDKIMGGRGKHENVVIVKNLFEKETFDNDVSLLLEYQRDLREECSKCGVVKKRHPEGVAQINFKEPDAADACVQLLNNRWFGQRKITAETWDGKTKYKVTETPEETEERLKKWETYLVATGSTEKNDAHESDSDSVKTKSGGESDDEAPSTNQITNNENKDKSESN</sequence>
<evidence type="ECO:0000256" key="3">
    <source>
        <dbReference type="ARBA" id="ARBA00022737"/>
    </source>
</evidence>
<dbReference type="InterPro" id="IPR035979">
    <property type="entry name" value="RBD_domain_sf"/>
</dbReference>
<dbReference type="PANTHER" id="PTHR15608:SF0">
    <property type="entry name" value="HIV TAT-SPECIFIC FACTOR 1"/>
    <property type="match status" value="1"/>
</dbReference>
<evidence type="ECO:0000256" key="2">
    <source>
        <dbReference type="ARBA" id="ARBA00022664"/>
    </source>
</evidence>
<feature type="compositionally biased region" description="Basic and acidic residues" evidence="6">
    <location>
        <begin position="266"/>
        <end position="284"/>
    </location>
</feature>
<dbReference type="FunFam" id="3.30.70.330:FF:000105">
    <property type="entry name" value="HIV Tat-specific factor 1 homolog"/>
    <property type="match status" value="1"/>
</dbReference>
<dbReference type="GO" id="GO:0000398">
    <property type="term" value="P:mRNA splicing, via spliceosome"/>
    <property type="evidence" value="ECO:0007669"/>
    <property type="project" value="UniProtKB-ARBA"/>
</dbReference>
<evidence type="ECO:0000256" key="4">
    <source>
        <dbReference type="ARBA" id="ARBA00022884"/>
    </source>
</evidence>
<feature type="domain" description="RRM" evidence="7">
    <location>
        <begin position="180"/>
        <end position="229"/>
    </location>
</feature>
<keyword evidence="5" id="KW-0508">mRNA splicing</keyword>
<organism evidence="8 9">
    <name type="scientific">Aphis glycines</name>
    <name type="common">Soybean aphid</name>
    <dbReference type="NCBI Taxonomy" id="307491"/>
    <lineage>
        <taxon>Eukaryota</taxon>
        <taxon>Metazoa</taxon>
        <taxon>Ecdysozoa</taxon>
        <taxon>Arthropoda</taxon>
        <taxon>Hexapoda</taxon>
        <taxon>Insecta</taxon>
        <taxon>Pterygota</taxon>
        <taxon>Neoptera</taxon>
        <taxon>Paraneoptera</taxon>
        <taxon>Hemiptera</taxon>
        <taxon>Sternorrhyncha</taxon>
        <taxon>Aphidomorpha</taxon>
        <taxon>Aphidoidea</taxon>
        <taxon>Aphididae</taxon>
        <taxon>Aphidini</taxon>
        <taxon>Aphis</taxon>
        <taxon>Aphis</taxon>
    </lineage>
</organism>
<keyword evidence="2" id="KW-0507">mRNA processing</keyword>
<keyword evidence="3" id="KW-0677">Repeat</keyword>
<dbReference type="SUPFAM" id="SSF54928">
    <property type="entry name" value="RNA-binding domain, RBD"/>
    <property type="match status" value="1"/>
</dbReference>